<keyword evidence="2 4" id="KW-0808">Transferase</keyword>
<dbReference type="InterPro" id="IPR027417">
    <property type="entry name" value="P-loop_NTPase"/>
</dbReference>
<dbReference type="PANTHER" id="PTHR11783">
    <property type="entry name" value="SULFOTRANSFERASE SULT"/>
    <property type="match status" value="1"/>
</dbReference>
<evidence type="ECO:0000259" key="3">
    <source>
        <dbReference type="Pfam" id="PF00685"/>
    </source>
</evidence>
<dbReference type="SUPFAM" id="SSF52540">
    <property type="entry name" value="P-loop containing nucleoside triphosphate hydrolases"/>
    <property type="match status" value="1"/>
</dbReference>
<protein>
    <submittedName>
        <fullName evidence="4">Sulfotransferase 1C4</fullName>
    </submittedName>
</protein>
<dbReference type="GO" id="GO:0008146">
    <property type="term" value="F:sulfotransferase activity"/>
    <property type="evidence" value="ECO:0007669"/>
    <property type="project" value="InterPro"/>
</dbReference>
<dbReference type="AlphaFoldDB" id="A0A2L2YDS2"/>
<comment type="similarity">
    <text evidence="1">Belongs to the sulfotransferase 1 family.</text>
</comment>
<proteinExistence type="evidence at transcript level"/>
<evidence type="ECO:0000256" key="1">
    <source>
        <dbReference type="ARBA" id="ARBA00005771"/>
    </source>
</evidence>
<dbReference type="OrthoDB" id="6417161at2759"/>
<dbReference type="Gene3D" id="3.40.50.300">
    <property type="entry name" value="P-loop containing nucleotide triphosphate hydrolases"/>
    <property type="match status" value="1"/>
</dbReference>
<evidence type="ECO:0000313" key="4">
    <source>
        <dbReference type="EMBL" id="LAA06293.1"/>
    </source>
</evidence>
<reference evidence="4" key="1">
    <citation type="journal article" date="2016" name="Mol. Ecol. Resour.">
        <title>Evaluation of the impact of RNA preservation methods of spiders for de novo transcriptome assembly.</title>
        <authorList>
            <person name="Kono N."/>
            <person name="Nakamura H."/>
            <person name="Ito Y."/>
            <person name="Tomita M."/>
            <person name="Arakawa K."/>
        </authorList>
    </citation>
    <scope>NUCLEOTIDE SEQUENCE</scope>
    <source>
        <tissue evidence="4">Whole body</tissue>
    </source>
</reference>
<accession>A0A2L2YDS2</accession>
<dbReference type="EMBL" id="IAAA01028366">
    <property type="protein sequence ID" value="LAA06293.1"/>
    <property type="molecule type" value="mRNA"/>
</dbReference>
<evidence type="ECO:0000256" key="2">
    <source>
        <dbReference type="ARBA" id="ARBA00022679"/>
    </source>
</evidence>
<name>A0A2L2YDS2_PARTP</name>
<dbReference type="Pfam" id="PF00685">
    <property type="entry name" value="Sulfotransfer_1"/>
    <property type="match status" value="1"/>
</dbReference>
<sequence length="322" mass="37709">MAKMIKAPLYSRMDGIIYPSMFSPTCFREALNYKAQPNDTFIVTYPKSGTTWMQHILMYIFRKGEELNIGKTGNLDVSEFIKYCPFIDVCGLEGIQKMKKPGCIKTHLPYNHLSLSPEAKYIFVARNPKDCCVSFYHHARNHPGFGYWDGNFNDFFELFMDGELEYNDYFDHLLSWYPHRNDSNVFYTTYEEMKKDIRGVIVSVSKFLGQEYTEAIEKDNSVLNNIILFSSFEYMQKHYSRPSLTEMKELNTETYSGIKYITEFVASLDVPSIIVKRNNIRKGIVGDWKNVLNIEQNQRLTEKFFDKTKDTDISNWFSQAII</sequence>
<organism evidence="4">
    <name type="scientific">Parasteatoda tepidariorum</name>
    <name type="common">Common house spider</name>
    <name type="synonym">Achaearanea tepidariorum</name>
    <dbReference type="NCBI Taxonomy" id="114398"/>
    <lineage>
        <taxon>Eukaryota</taxon>
        <taxon>Metazoa</taxon>
        <taxon>Ecdysozoa</taxon>
        <taxon>Arthropoda</taxon>
        <taxon>Chelicerata</taxon>
        <taxon>Arachnida</taxon>
        <taxon>Araneae</taxon>
        <taxon>Araneomorphae</taxon>
        <taxon>Entelegynae</taxon>
        <taxon>Araneoidea</taxon>
        <taxon>Theridiidae</taxon>
        <taxon>Parasteatoda</taxon>
    </lineage>
</organism>
<dbReference type="InterPro" id="IPR000863">
    <property type="entry name" value="Sulfotransferase_dom"/>
</dbReference>
<feature type="domain" description="Sulfotransferase" evidence="3">
    <location>
        <begin position="37"/>
        <end position="311"/>
    </location>
</feature>